<proteinExistence type="predicted"/>
<evidence type="ECO:0000313" key="2">
    <source>
        <dbReference type="Proteomes" id="UP000054279"/>
    </source>
</evidence>
<dbReference type="HOGENOM" id="CLU_1670515_0_0_1"/>
<dbReference type="EMBL" id="KN837120">
    <property type="protein sequence ID" value="KIJ43802.1"/>
    <property type="molecule type" value="Genomic_DNA"/>
</dbReference>
<dbReference type="Proteomes" id="UP000054279">
    <property type="component" value="Unassembled WGS sequence"/>
</dbReference>
<dbReference type="AlphaFoldDB" id="A0A0C9VP13"/>
<name>A0A0C9VP13_SPHS4</name>
<protein>
    <submittedName>
        <fullName evidence="1">Uncharacterized protein</fullName>
    </submittedName>
</protein>
<gene>
    <name evidence="1" type="ORF">M422DRAFT_252705</name>
</gene>
<reference evidence="1 2" key="1">
    <citation type="submission" date="2014-06" db="EMBL/GenBank/DDBJ databases">
        <title>Evolutionary Origins and Diversification of the Mycorrhizal Mutualists.</title>
        <authorList>
            <consortium name="DOE Joint Genome Institute"/>
            <consortium name="Mycorrhizal Genomics Consortium"/>
            <person name="Kohler A."/>
            <person name="Kuo A."/>
            <person name="Nagy L.G."/>
            <person name="Floudas D."/>
            <person name="Copeland A."/>
            <person name="Barry K.W."/>
            <person name="Cichocki N."/>
            <person name="Veneault-Fourrey C."/>
            <person name="LaButti K."/>
            <person name="Lindquist E.A."/>
            <person name="Lipzen A."/>
            <person name="Lundell T."/>
            <person name="Morin E."/>
            <person name="Murat C."/>
            <person name="Riley R."/>
            <person name="Ohm R."/>
            <person name="Sun H."/>
            <person name="Tunlid A."/>
            <person name="Henrissat B."/>
            <person name="Grigoriev I.V."/>
            <person name="Hibbett D.S."/>
            <person name="Martin F."/>
        </authorList>
    </citation>
    <scope>NUCLEOTIDE SEQUENCE [LARGE SCALE GENOMIC DNA]</scope>
    <source>
        <strain evidence="1 2">SS14</strain>
    </source>
</reference>
<organism evidence="1 2">
    <name type="scientific">Sphaerobolus stellatus (strain SS14)</name>
    <dbReference type="NCBI Taxonomy" id="990650"/>
    <lineage>
        <taxon>Eukaryota</taxon>
        <taxon>Fungi</taxon>
        <taxon>Dikarya</taxon>
        <taxon>Basidiomycota</taxon>
        <taxon>Agaricomycotina</taxon>
        <taxon>Agaricomycetes</taxon>
        <taxon>Phallomycetidae</taxon>
        <taxon>Geastrales</taxon>
        <taxon>Sphaerobolaceae</taxon>
        <taxon>Sphaerobolus</taxon>
    </lineage>
</organism>
<evidence type="ECO:0000313" key="1">
    <source>
        <dbReference type="EMBL" id="KIJ43802.1"/>
    </source>
</evidence>
<sequence>MGNTVDFTKQQIVSHIRALEYSLMITEDYKTALKLVEEEQKYLTIMKTNGKTSSPETNGLAYLDYLTGTWLVEPLWKSWSQYGRSQAAKILDIPIKDIAPTTNHVESFNGILKKKYICGYQKGRRRIRFDLLIFLLVNQILPGIFQQRKAETQYYEWL</sequence>
<accession>A0A0C9VP13</accession>
<dbReference type="OrthoDB" id="2422225at2759"/>
<keyword evidence="2" id="KW-1185">Reference proteome</keyword>